<dbReference type="AlphaFoldDB" id="A0A1B2I8M8"/>
<evidence type="ECO:0000256" key="1">
    <source>
        <dbReference type="ARBA" id="ARBA00012524"/>
    </source>
</evidence>
<keyword evidence="2" id="KW-0808">Transferase</keyword>
<dbReference type="EMBL" id="CP016757">
    <property type="protein sequence ID" value="ANZ46313.1"/>
    <property type="molecule type" value="Genomic_DNA"/>
</dbReference>
<dbReference type="EC" id="2.7.7.61" evidence="1"/>
<dbReference type="GeneID" id="83059169"/>
<sequence length="171" mass="19048">MTPLEEVLSGRDERAAWQRRWLRSPEGNFFVCQIGLNVPGYPKRIPRDLAVVRKCRKYLLEHAHAAPVEEQYLENGAGVCWQGVFDASKYDAASLKRCAVEAENSMTAGRVLDIDVLTAAGALSRTQMGLPERRCLLCGERAKVCARLGGHPQSELRERVVRIINAAALEM</sequence>
<dbReference type="GO" id="GO:0050519">
    <property type="term" value="F:holo-citrate lyase synthase activity"/>
    <property type="evidence" value="ECO:0007669"/>
    <property type="project" value="UniProtKB-EC"/>
</dbReference>
<dbReference type="Pfam" id="PF03802">
    <property type="entry name" value="CitX"/>
    <property type="match status" value="1"/>
</dbReference>
<evidence type="ECO:0000313" key="6">
    <source>
        <dbReference type="Proteomes" id="UP000093044"/>
    </source>
</evidence>
<accession>A0A1B2I8M8</accession>
<comment type="catalytic activity">
    <reaction evidence="4">
        <text>apo-[citrate lyase ACP] + 2'-(5''-triphospho-alpha-D-ribosyl)-3'-dephospho-CoA = holo-[citrate lyase ACP] + diphosphate</text>
        <dbReference type="Rhea" id="RHEA:16333"/>
        <dbReference type="Rhea" id="RHEA-COMP:10157"/>
        <dbReference type="Rhea" id="RHEA-COMP:10158"/>
        <dbReference type="ChEBI" id="CHEBI:29999"/>
        <dbReference type="ChEBI" id="CHEBI:33019"/>
        <dbReference type="ChEBI" id="CHEBI:61378"/>
        <dbReference type="ChEBI" id="CHEBI:82683"/>
        <dbReference type="EC" id="2.7.7.61"/>
    </reaction>
</comment>
<dbReference type="InterPro" id="IPR005551">
    <property type="entry name" value="CitX"/>
</dbReference>
<keyword evidence="6" id="KW-1185">Reference proteome</keyword>
<reference evidence="5" key="1">
    <citation type="submission" date="2016-08" db="EMBL/GenBank/DDBJ databases">
        <title>Complete genome of Cloacibacillus porcorum.</title>
        <authorList>
            <person name="Looft T."/>
            <person name="Bayles D.O."/>
            <person name="Alt D.P."/>
        </authorList>
    </citation>
    <scope>NUCLEOTIDE SEQUENCE [LARGE SCALE GENOMIC DNA]</scope>
    <source>
        <strain evidence="5">CL-84</strain>
    </source>
</reference>
<dbReference type="STRING" id="1197717.BED41_15075"/>
<keyword evidence="3" id="KW-0548">Nucleotidyltransferase</keyword>
<proteinExistence type="predicted"/>
<evidence type="ECO:0000256" key="2">
    <source>
        <dbReference type="ARBA" id="ARBA00022679"/>
    </source>
</evidence>
<dbReference type="OrthoDB" id="3196716at2"/>
<evidence type="ECO:0000256" key="3">
    <source>
        <dbReference type="ARBA" id="ARBA00022695"/>
    </source>
</evidence>
<dbReference type="Proteomes" id="UP000093044">
    <property type="component" value="Chromosome"/>
</dbReference>
<name>A0A1B2I8M8_9BACT</name>
<protein>
    <recommendedName>
        <fullName evidence="1">citrate lyase holo-[acyl-carrier protein] synthase</fullName>
        <ecNumber evidence="1">2.7.7.61</ecNumber>
    </recommendedName>
</protein>
<dbReference type="KEGG" id="cpor:BED41_15075"/>
<gene>
    <name evidence="5" type="ORF">BED41_15075</name>
</gene>
<dbReference type="RefSeq" id="WP_066748230.1">
    <property type="nucleotide sequence ID" value="NZ_CALCLR010000100.1"/>
</dbReference>
<organism evidence="5 6">
    <name type="scientific">Cloacibacillus porcorum</name>
    <dbReference type="NCBI Taxonomy" id="1197717"/>
    <lineage>
        <taxon>Bacteria</taxon>
        <taxon>Thermotogati</taxon>
        <taxon>Synergistota</taxon>
        <taxon>Synergistia</taxon>
        <taxon>Synergistales</taxon>
        <taxon>Synergistaceae</taxon>
        <taxon>Cloacibacillus</taxon>
    </lineage>
</organism>
<evidence type="ECO:0000313" key="5">
    <source>
        <dbReference type="EMBL" id="ANZ46313.1"/>
    </source>
</evidence>
<evidence type="ECO:0000256" key="4">
    <source>
        <dbReference type="ARBA" id="ARBA00048574"/>
    </source>
</evidence>
<dbReference type="GO" id="GO:0051191">
    <property type="term" value="P:prosthetic group biosynthetic process"/>
    <property type="evidence" value="ECO:0007669"/>
    <property type="project" value="InterPro"/>
</dbReference>